<keyword evidence="2" id="KW-1185">Reference proteome</keyword>
<sequence length="282" mass="30690">MSIELVAFDLDGTILENGDTIADECLAAIRAVRDAGVRCVINSGRSTDFQAELLVRHDVLLCFDALIGDERWVQLVDHESGRGGRPELRPLEPWNSDVQRRWTALEPMAEQWCRRLEDQSAGRGWSCRPSDPRAGRARGMWWLTFQSAEQALELLDWLEPRLAGGPLAANCNGTIVHIYDRACDKGTTLLALSRHFGVAAQDVLAFGDNFNDKPMLDGRYGFAAATVANADPAVQEWVRCTGGPVAGRACGAGVADVLTDVAAPRSIRDRPAGVGIRPRPGS</sequence>
<dbReference type="GO" id="GO:0000287">
    <property type="term" value="F:magnesium ion binding"/>
    <property type="evidence" value="ECO:0007669"/>
    <property type="project" value="TreeGrafter"/>
</dbReference>
<dbReference type="Proteomes" id="UP000319263">
    <property type="component" value="Chromosome"/>
</dbReference>
<name>A0A516PWR0_9ACTN</name>
<dbReference type="EMBL" id="CP041692">
    <property type="protein sequence ID" value="QDP95627.1"/>
    <property type="molecule type" value="Genomic_DNA"/>
</dbReference>
<dbReference type="PANTHER" id="PTHR10000:SF8">
    <property type="entry name" value="HAD SUPERFAMILY HYDROLASE-LIKE, TYPE 3"/>
    <property type="match status" value="1"/>
</dbReference>
<evidence type="ECO:0000313" key="2">
    <source>
        <dbReference type="Proteomes" id="UP000319263"/>
    </source>
</evidence>
<dbReference type="AlphaFoldDB" id="A0A516PWR0"/>
<dbReference type="KEGG" id="mik:FOE78_06645"/>
<dbReference type="Pfam" id="PF08282">
    <property type="entry name" value="Hydrolase_3"/>
    <property type="match status" value="2"/>
</dbReference>
<proteinExistence type="predicted"/>
<dbReference type="InterPro" id="IPR036412">
    <property type="entry name" value="HAD-like_sf"/>
</dbReference>
<dbReference type="InterPro" id="IPR023214">
    <property type="entry name" value="HAD_sf"/>
</dbReference>
<dbReference type="GO" id="GO:0005829">
    <property type="term" value="C:cytosol"/>
    <property type="evidence" value="ECO:0007669"/>
    <property type="project" value="TreeGrafter"/>
</dbReference>
<dbReference type="RefSeq" id="WP_143985595.1">
    <property type="nucleotide sequence ID" value="NZ_CP041692.1"/>
</dbReference>
<dbReference type="PANTHER" id="PTHR10000">
    <property type="entry name" value="PHOSPHOSERINE PHOSPHATASE"/>
    <property type="match status" value="1"/>
</dbReference>
<dbReference type="OrthoDB" id="3180855at2"/>
<dbReference type="GO" id="GO:0016791">
    <property type="term" value="F:phosphatase activity"/>
    <property type="evidence" value="ECO:0007669"/>
    <property type="project" value="TreeGrafter"/>
</dbReference>
<accession>A0A516PWR0</accession>
<dbReference type="SUPFAM" id="SSF56784">
    <property type="entry name" value="HAD-like"/>
    <property type="match status" value="1"/>
</dbReference>
<dbReference type="Gene3D" id="3.40.50.1000">
    <property type="entry name" value="HAD superfamily/HAD-like"/>
    <property type="match status" value="2"/>
</dbReference>
<gene>
    <name evidence="1" type="ORF">FOE78_06645</name>
</gene>
<evidence type="ECO:0000313" key="1">
    <source>
        <dbReference type="EMBL" id="QDP95627.1"/>
    </source>
</evidence>
<protein>
    <submittedName>
        <fullName evidence="1">HAD family phosphatase</fullName>
    </submittedName>
</protein>
<organism evidence="1 2">
    <name type="scientific">Microlunatus elymi</name>
    <dbReference type="NCBI Taxonomy" id="2596828"/>
    <lineage>
        <taxon>Bacteria</taxon>
        <taxon>Bacillati</taxon>
        <taxon>Actinomycetota</taxon>
        <taxon>Actinomycetes</taxon>
        <taxon>Propionibacteriales</taxon>
        <taxon>Propionibacteriaceae</taxon>
        <taxon>Microlunatus</taxon>
    </lineage>
</organism>
<reference evidence="1 2" key="1">
    <citation type="submission" date="2019-07" db="EMBL/GenBank/DDBJ databases">
        <title>Microlunatus dokdonensis sp. nov. isolated from the rhizospheric soil of the wild plant Elymus tsukushiensis.</title>
        <authorList>
            <person name="Ghim S.-Y."/>
            <person name="Hwang Y.-J."/>
            <person name="Son J.-S."/>
            <person name="Shin J.-H."/>
        </authorList>
    </citation>
    <scope>NUCLEOTIDE SEQUENCE [LARGE SCALE GENOMIC DNA]</scope>
    <source>
        <strain evidence="1 2">KUDC0627</strain>
    </source>
</reference>